<reference evidence="2" key="2">
    <citation type="journal article" date="2021" name="PeerJ">
        <title>Extensive microbial diversity within the chicken gut microbiome revealed by metagenomics and culture.</title>
        <authorList>
            <person name="Gilroy R."/>
            <person name="Ravi A."/>
            <person name="Getino M."/>
            <person name="Pursley I."/>
            <person name="Horton D.L."/>
            <person name="Alikhan N.F."/>
            <person name="Baker D."/>
            <person name="Gharbi K."/>
            <person name="Hall N."/>
            <person name="Watson M."/>
            <person name="Adriaenssens E.M."/>
            <person name="Foster-Nyarko E."/>
            <person name="Jarju S."/>
            <person name="Secka A."/>
            <person name="Antonio M."/>
            <person name="Oren A."/>
            <person name="Chaudhuri R.R."/>
            <person name="La Ragione R."/>
            <person name="Hildebrand F."/>
            <person name="Pallen M.J."/>
        </authorList>
    </citation>
    <scope>NUCLEOTIDE SEQUENCE</scope>
    <source>
        <strain evidence="2">CHK165-10780</strain>
    </source>
</reference>
<proteinExistence type="predicted"/>
<evidence type="ECO:0000313" key="2">
    <source>
        <dbReference type="EMBL" id="HIQ64776.1"/>
    </source>
</evidence>
<dbReference type="EMBL" id="DVFU01000066">
    <property type="protein sequence ID" value="HIQ64776.1"/>
    <property type="molecule type" value="Genomic_DNA"/>
</dbReference>
<dbReference type="GO" id="GO:0003677">
    <property type="term" value="F:DNA binding"/>
    <property type="evidence" value="ECO:0007669"/>
    <property type="project" value="InterPro"/>
</dbReference>
<dbReference type="InterPro" id="IPR001387">
    <property type="entry name" value="Cro/C1-type_HTH"/>
</dbReference>
<dbReference type="SUPFAM" id="SSF47413">
    <property type="entry name" value="lambda repressor-like DNA-binding domains"/>
    <property type="match status" value="1"/>
</dbReference>
<feature type="domain" description="HTH cro/C1-type" evidence="1">
    <location>
        <begin position="17"/>
        <end position="73"/>
    </location>
</feature>
<reference evidence="2" key="1">
    <citation type="submission" date="2020-10" db="EMBL/GenBank/DDBJ databases">
        <authorList>
            <person name="Gilroy R."/>
        </authorList>
    </citation>
    <scope>NUCLEOTIDE SEQUENCE</scope>
    <source>
        <strain evidence="2">CHK165-10780</strain>
    </source>
</reference>
<evidence type="ECO:0000259" key="1">
    <source>
        <dbReference type="PROSITE" id="PS50943"/>
    </source>
</evidence>
<name>A0A9D1CK26_9FIRM</name>
<sequence length="83" mass="9757">MEKYSKEKISIIVRTNIRKYRLQKKYTLQELADLTGLTHGYVRDLECLSINKTPLLETLGKFADALDIDIRQLFDEIPEDKKK</sequence>
<dbReference type="CDD" id="cd00093">
    <property type="entry name" value="HTH_XRE"/>
    <property type="match status" value="1"/>
</dbReference>
<dbReference type="InterPro" id="IPR010982">
    <property type="entry name" value="Lambda_DNA-bd_dom_sf"/>
</dbReference>
<accession>A0A9D1CK26</accession>
<dbReference type="Proteomes" id="UP000886725">
    <property type="component" value="Unassembled WGS sequence"/>
</dbReference>
<gene>
    <name evidence="2" type="ORF">IAC85_03460</name>
</gene>
<protein>
    <submittedName>
        <fullName evidence="2">Helix-turn-helix transcriptional regulator</fullName>
    </submittedName>
</protein>
<dbReference type="SMART" id="SM00530">
    <property type="entry name" value="HTH_XRE"/>
    <property type="match status" value="1"/>
</dbReference>
<organism evidence="2 3">
    <name type="scientific">Candidatus Faecenecus gallistercoris</name>
    <dbReference type="NCBI Taxonomy" id="2840793"/>
    <lineage>
        <taxon>Bacteria</taxon>
        <taxon>Bacillati</taxon>
        <taxon>Bacillota</taxon>
        <taxon>Bacillota incertae sedis</taxon>
        <taxon>Candidatus Faecenecus</taxon>
    </lineage>
</organism>
<comment type="caution">
    <text evidence="2">The sequence shown here is derived from an EMBL/GenBank/DDBJ whole genome shotgun (WGS) entry which is preliminary data.</text>
</comment>
<dbReference type="Gene3D" id="1.10.260.40">
    <property type="entry name" value="lambda repressor-like DNA-binding domains"/>
    <property type="match status" value="1"/>
</dbReference>
<evidence type="ECO:0000313" key="3">
    <source>
        <dbReference type="Proteomes" id="UP000886725"/>
    </source>
</evidence>
<dbReference type="Pfam" id="PF01381">
    <property type="entry name" value="HTH_3"/>
    <property type="match status" value="1"/>
</dbReference>
<dbReference type="PROSITE" id="PS50943">
    <property type="entry name" value="HTH_CROC1"/>
    <property type="match status" value="1"/>
</dbReference>
<dbReference type="AlphaFoldDB" id="A0A9D1CK26"/>